<evidence type="ECO:0000313" key="5">
    <source>
        <dbReference type="Proteomes" id="UP000696931"/>
    </source>
</evidence>
<name>A0A933W921_UNCEI</name>
<dbReference type="Proteomes" id="UP000696931">
    <property type="component" value="Unassembled WGS sequence"/>
</dbReference>
<accession>A0A933W921</accession>
<evidence type="ECO:0000256" key="1">
    <source>
        <dbReference type="ARBA" id="ARBA00022801"/>
    </source>
</evidence>
<comment type="caution">
    <text evidence="4">The sequence shown here is derived from an EMBL/GenBank/DDBJ whole genome shotgun (WGS) entry which is preliminary data.</text>
</comment>
<dbReference type="InterPro" id="IPR052016">
    <property type="entry name" value="Bact_Sigma-Reg"/>
</dbReference>
<sequence>MNEPRPETSIESTAAAMPAGTAAELFEASLRIVPTLDLRDVGAQLLAPLVRATSAKRASLMVINPETGRLRIVAGMGLRPELIGRDTEWRPNSISEWVYRKHQGLVLNGEVRGEALNGTAEQAIESALCVPLESHEGILGVLNLARTAPAPVFQNADLEALSAMLPPVAAAIERAMQAQRAEQLAQQLRDSSGLSGRTLLPTGTFESRFYEVAYARLASAYEGGDTADRVPHANGAQSLLVADVAGDGVEAALTAAFVQGLFVSGCTAEASPAAIVSRIGSELHLRSGGRRTTALWLAQLSPGGLLTCTNAGYPPPLWVPSDDNPVSMLAGNTPSAGTSAQDTFEDEQVRLLPGDLVVAVSDGVLGARNVMGQTFGYERLTEYLVELRRQPLDLVVNDIVKAIRNWSGRPVPTDDVTVLAIRFTPGR</sequence>
<gene>
    <name evidence="4" type="ORF">HZA61_08645</name>
</gene>
<dbReference type="Gene3D" id="3.60.40.10">
    <property type="entry name" value="PPM-type phosphatase domain"/>
    <property type="match status" value="1"/>
</dbReference>
<organism evidence="4 5">
    <name type="scientific">Eiseniibacteriota bacterium</name>
    <dbReference type="NCBI Taxonomy" id="2212470"/>
    <lineage>
        <taxon>Bacteria</taxon>
        <taxon>Candidatus Eiseniibacteriota</taxon>
    </lineage>
</organism>
<evidence type="ECO:0000313" key="4">
    <source>
        <dbReference type="EMBL" id="MBI5169541.1"/>
    </source>
</evidence>
<dbReference type="EMBL" id="JACRIW010000058">
    <property type="protein sequence ID" value="MBI5169541.1"/>
    <property type="molecule type" value="Genomic_DNA"/>
</dbReference>
<feature type="domain" description="PPM-type phosphatase" evidence="3">
    <location>
        <begin position="209"/>
        <end position="423"/>
    </location>
</feature>
<protein>
    <submittedName>
        <fullName evidence="4">SpoIIE family protein phosphatase</fullName>
    </submittedName>
</protein>
<keyword evidence="1" id="KW-0378">Hydrolase</keyword>
<dbReference type="Gene3D" id="3.30.450.40">
    <property type="match status" value="1"/>
</dbReference>
<dbReference type="SMART" id="SM00065">
    <property type="entry name" value="GAF"/>
    <property type="match status" value="1"/>
</dbReference>
<evidence type="ECO:0000259" key="3">
    <source>
        <dbReference type="SMART" id="SM00331"/>
    </source>
</evidence>
<feature type="domain" description="GAF" evidence="2">
    <location>
        <begin position="37"/>
        <end position="182"/>
    </location>
</feature>
<dbReference type="Pfam" id="PF13492">
    <property type="entry name" value="GAF_3"/>
    <property type="match status" value="1"/>
</dbReference>
<evidence type="ECO:0000259" key="2">
    <source>
        <dbReference type="SMART" id="SM00065"/>
    </source>
</evidence>
<dbReference type="Pfam" id="PF07228">
    <property type="entry name" value="SpoIIE"/>
    <property type="match status" value="1"/>
</dbReference>
<dbReference type="GO" id="GO:0016791">
    <property type="term" value="F:phosphatase activity"/>
    <property type="evidence" value="ECO:0007669"/>
    <property type="project" value="TreeGrafter"/>
</dbReference>
<dbReference type="SUPFAM" id="SSF55781">
    <property type="entry name" value="GAF domain-like"/>
    <property type="match status" value="1"/>
</dbReference>
<dbReference type="SMART" id="SM00331">
    <property type="entry name" value="PP2C_SIG"/>
    <property type="match status" value="1"/>
</dbReference>
<dbReference type="PANTHER" id="PTHR43156">
    <property type="entry name" value="STAGE II SPORULATION PROTEIN E-RELATED"/>
    <property type="match status" value="1"/>
</dbReference>
<dbReference type="InterPro" id="IPR029016">
    <property type="entry name" value="GAF-like_dom_sf"/>
</dbReference>
<dbReference type="InterPro" id="IPR036457">
    <property type="entry name" value="PPM-type-like_dom_sf"/>
</dbReference>
<dbReference type="InterPro" id="IPR003018">
    <property type="entry name" value="GAF"/>
</dbReference>
<dbReference type="AlphaFoldDB" id="A0A933W921"/>
<dbReference type="InterPro" id="IPR001932">
    <property type="entry name" value="PPM-type_phosphatase-like_dom"/>
</dbReference>
<dbReference type="PANTHER" id="PTHR43156:SF2">
    <property type="entry name" value="STAGE II SPORULATION PROTEIN E"/>
    <property type="match status" value="1"/>
</dbReference>
<reference evidence="4" key="1">
    <citation type="submission" date="2020-07" db="EMBL/GenBank/DDBJ databases">
        <title>Huge and variable diversity of episymbiotic CPR bacteria and DPANN archaea in groundwater ecosystems.</title>
        <authorList>
            <person name="He C.Y."/>
            <person name="Keren R."/>
            <person name="Whittaker M."/>
            <person name="Farag I.F."/>
            <person name="Doudna J."/>
            <person name="Cate J.H.D."/>
            <person name="Banfield J.F."/>
        </authorList>
    </citation>
    <scope>NUCLEOTIDE SEQUENCE</scope>
    <source>
        <strain evidence="4">NC_groundwater_1813_Pr3_B-0.1um_71_17</strain>
    </source>
</reference>
<dbReference type="SUPFAM" id="SSF81606">
    <property type="entry name" value="PP2C-like"/>
    <property type="match status" value="1"/>
</dbReference>
<proteinExistence type="predicted"/>